<name>A0A4Y2TRI5_ARAVE</name>
<accession>A0A4Y2TRI5</accession>
<comment type="caution">
    <text evidence="2">The sequence shown here is derived from an EMBL/GenBank/DDBJ whole genome shotgun (WGS) entry which is preliminary data.</text>
</comment>
<protein>
    <submittedName>
        <fullName evidence="2">Uncharacterized protein</fullName>
    </submittedName>
</protein>
<evidence type="ECO:0000313" key="2">
    <source>
        <dbReference type="EMBL" id="GBO02050.1"/>
    </source>
</evidence>
<organism evidence="2 3">
    <name type="scientific">Araneus ventricosus</name>
    <name type="common">Orbweaver spider</name>
    <name type="synonym">Epeira ventricosa</name>
    <dbReference type="NCBI Taxonomy" id="182803"/>
    <lineage>
        <taxon>Eukaryota</taxon>
        <taxon>Metazoa</taxon>
        <taxon>Ecdysozoa</taxon>
        <taxon>Arthropoda</taxon>
        <taxon>Chelicerata</taxon>
        <taxon>Arachnida</taxon>
        <taxon>Araneae</taxon>
        <taxon>Araneomorphae</taxon>
        <taxon>Entelegynae</taxon>
        <taxon>Araneoidea</taxon>
        <taxon>Araneidae</taxon>
        <taxon>Araneus</taxon>
    </lineage>
</organism>
<keyword evidence="3" id="KW-1185">Reference proteome</keyword>
<feature type="region of interest" description="Disordered" evidence="1">
    <location>
        <begin position="84"/>
        <end position="122"/>
    </location>
</feature>
<sequence>MLTPTPGWSFYSAIISLGTAKMVCVGRDKVDLPIGYVLNDPETSHSLNREPTSPGLRSAVQEDFQTTGTSLYLRGLKTKQPMRGDIVPYWPRGHESQLNRSQTAVEEEQWDGQSSPSEKEER</sequence>
<dbReference type="AlphaFoldDB" id="A0A4Y2TRI5"/>
<evidence type="ECO:0000313" key="3">
    <source>
        <dbReference type="Proteomes" id="UP000499080"/>
    </source>
</evidence>
<gene>
    <name evidence="2" type="ORF">AVEN_70359_1</name>
</gene>
<reference evidence="2 3" key="1">
    <citation type="journal article" date="2019" name="Sci. Rep.">
        <title>Orb-weaving spider Araneus ventricosus genome elucidates the spidroin gene catalogue.</title>
        <authorList>
            <person name="Kono N."/>
            <person name="Nakamura H."/>
            <person name="Ohtoshi R."/>
            <person name="Moran D.A.P."/>
            <person name="Shinohara A."/>
            <person name="Yoshida Y."/>
            <person name="Fujiwara M."/>
            <person name="Mori M."/>
            <person name="Tomita M."/>
            <person name="Arakawa K."/>
        </authorList>
    </citation>
    <scope>NUCLEOTIDE SEQUENCE [LARGE SCALE GENOMIC DNA]</scope>
</reference>
<dbReference type="EMBL" id="BGPR01029911">
    <property type="protein sequence ID" value="GBO02050.1"/>
    <property type="molecule type" value="Genomic_DNA"/>
</dbReference>
<evidence type="ECO:0000256" key="1">
    <source>
        <dbReference type="SAM" id="MobiDB-lite"/>
    </source>
</evidence>
<proteinExistence type="predicted"/>
<dbReference type="Proteomes" id="UP000499080">
    <property type="component" value="Unassembled WGS sequence"/>
</dbReference>